<proteinExistence type="inferred from homology"/>
<keyword evidence="7" id="KW-0999">Mitochondrion inner membrane</keyword>
<dbReference type="GO" id="GO:0015986">
    <property type="term" value="P:proton motive force-driven ATP synthesis"/>
    <property type="evidence" value="ECO:0007669"/>
    <property type="project" value="InterPro"/>
</dbReference>
<evidence type="ECO:0000256" key="9">
    <source>
        <dbReference type="ARBA" id="ARBA00023128"/>
    </source>
</evidence>
<keyword evidence="12" id="KW-1185">Reference proteome</keyword>
<evidence type="ECO:0000256" key="3">
    <source>
        <dbReference type="ARBA" id="ARBA00021688"/>
    </source>
</evidence>
<keyword evidence="9" id="KW-0496">Mitochondrion</keyword>
<dbReference type="STRING" id="1296120.A0A1B9H009"/>
<reference evidence="12" key="2">
    <citation type="submission" date="2013-12" db="EMBL/GenBank/DDBJ databases">
        <title>Evolution of pathogenesis and genome organization in the Tremellales.</title>
        <authorList>
            <person name="Cuomo C."/>
            <person name="Litvintseva A."/>
            <person name="Heitman J."/>
            <person name="Chen Y."/>
            <person name="Sun S."/>
            <person name="Springer D."/>
            <person name="Dromer F."/>
            <person name="Young S."/>
            <person name="Zeng Q."/>
            <person name="Chapman S."/>
            <person name="Gujja S."/>
            <person name="Saif S."/>
            <person name="Birren B."/>
        </authorList>
    </citation>
    <scope>NUCLEOTIDE SEQUENCE [LARGE SCALE GENOMIC DNA]</scope>
    <source>
        <strain evidence="12">BCC8398</strain>
    </source>
</reference>
<evidence type="ECO:0000256" key="2">
    <source>
        <dbReference type="ARBA" id="ARBA00006842"/>
    </source>
</evidence>
<dbReference type="InterPro" id="IPR036228">
    <property type="entry name" value="ATP_synth_F0_dsu_sf_mt"/>
</dbReference>
<protein>
    <recommendedName>
        <fullName evidence="3">ATP synthase subunit d, mitochondrial</fullName>
    </recommendedName>
</protein>
<sequence>MAAKSAATSVDWTKIYTGLGLDKQTLTSLQSFRARHSTAVSKNSALKATVPQIDLSHYKSVLKDQQAVSQAEKVLREFKAVDYDVSKWNEVVGAFEGKAVAAAKETLQKISTEQSSLQATLSNIQDARPFEDLTVDEVSKARPEITQAVETMVKKGKWSVPGYRRGGAGFREARRLRCLQPAPCSHLPALRLVSMMRTDMRVIVPTMPTPIVVTYTHPMSSANHSRLRPYHH</sequence>
<organism evidence="11 12">
    <name type="scientific">Kwoniella heveanensis BCC8398</name>
    <dbReference type="NCBI Taxonomy" id="1296120"/>
    <lineage>
        <taxon>Eukaryota</taxon>
        <taxon>Fungi</taxon>
        <taxon>Dikarya</taxon>
        <taxon>Basidiomycota</taxon>
        <taxon>Agaricomycotina</taxon>
        <taxon>Tremellomycetes</taxon>
        <taxon>Tremellales</taxon>
        <taxon>Cryptococcaceae</taxon>
        <taxon>Kwoniella</taxon>
    </lineage>
</organism>
<comment type="similarity">
    <text evidence="2">Belongs to the ATPase d subunit family.</text>
</comment>
<accession>A0A1B9H009</accession>
<dbReference type="Proteomes" id="UP000092666">
    <property type="component" value="Unassembled WGS sequence"/>
</dbReference>
<keyword evidence="8" id="KW-0406">Ion transport</keyword>
<dbReference type="AlphaFoldDB" id="A0A1B9H009"/>
<evidence type="ECO:0000256" key="1">
    <source>
        <dbReference type="ARBA" id="ARBA00004273"/>
    </source>
</evidence>
<keyword evidence="6" id="KW-0375">Hydrogen ion transport</keyword>
<evidence type="ECO:0000256" key="7">
    <source>
        <dbReference type="ARBA" id="ARBA00022792"/>
    </source>
</evidence>
<evidence type="ECO:0000313" key="11">
    <source>
        <dbReference type="EMBL" id="OCF36613.1"/>
    </source>
</evidence>
<dbReference type="EMBL" id="KI669495">
    <property type="protein sequence ID" value="OCF36613.1"/>
    <property type="molecule type" value="Genomic_DNA"/>
</dbReference>
<dbReference type="SUPFAM" id="SSF161065">
    <property type="entry name" value="ATP synthase D chain-like"/>
    <property type="match status" value="1"/>
</dbReference>
<reference evidence="11 12" key="1">
    <citation type="submission" date="2013-07" db="EMBL/GenBank/DDBJ databases">
        <title>The Genome Sequence of Cryptococcus heveanensis BCC8398.</title>
        <authorList>
            <consortium name="The Broad Institute Genome Sequencing Platform"/>
            <person name="Cuomo C."/>
            <person name="Litvintseva A."/>
            <person name="Chen Y."/>
            <person name="Heitman J."/>
            <person name="Sun S."/>
            <person name="Springer D."/>
            <person name="Dromer F."/>
            <person name="Young S.K."/>
            <person name="Zeng Q."/>
            <person name="Gargeya S."/>
            <person name="Fitzgerald M."/>
            <person name="Abouelleil A."/>
            <person name="Alvarado L."/>
            <person name="Berlin A.M."/>
            <person name="Chapman S.B."/>
            <person name="Dewar J."/>
            <person name="Goldberg J."/>
            <person name="Griggs A."/>
            <person name="Gujja S."/>
            <person name="Hansen M."/>
            <person name="Howarth C."/>
            <person name="Imamovic A."/>
            <person name="Larimer J."/>
            <person name="McCowan C."/>
            <person name="Murphy C."/>
            <person name="Pearson M."/>
            <person name="Priest M."/>
            <person name="Roberts A."/>
            <person name="Saif S."/>
            <person name="Shea T."/>
            <person name="Sykes S."/>
            <person name="Wortman J."/>
            <person name="Nusbaum C."/>
            <person name="Birren B."/>
        </authorList>
    </citation>
    <scope>NUCLEOTIDE SEQUENCE [LARGE SCALE GENOMIC DNA]</scope>
    <source>
        <strain evidence="11 12">BCC8398</strain>
    </source>
</reference>
<gene>
    <name evidence="11" type="ORF">I316_01865</name>
</gene>
<name>A0A1B9H009_9TREE</name>
<evidence type="ECO:0000256" key="6">
    <source>
        <dbReference type="ARBA" id="ARBA00022781"/>
    </source>
</evidence>
<evidence type="ECO:0000313" key="12">
    <source>
        <dbReference type="Proteomes" id="UP000092666"/>
    </source>
</evidence>
<dbReference type="Gene3D" id="6.10.280.70">
    <property type="match status" value="1"/>
</dbReference>
<evidence type="ECO:0000256" key="5">
    <source>
        <dbReference type="ARBA" id="ARBA00022547"/>
    </source>
</evidence>
<evidence type="ECO:0000256" key="10">
    <source>
        <dbReference type="ARBA" id="ARBA00023136"/>
    </source>
</evidence>
<dbReference type="GO" id="GO:0045259">
    <property type="term" value="C:proton-transporting ATP synthase complex"/>
    <property type="evidence" value="ECO:0007669"/>
    <property type="project" value="UniProtKB-KW"/>
</dbReference>
<evidence type="ECO:0000256" key="4">
    <source>
        <dbReference type="ARBA" id="ARBA00022448"/>
    </source>
</evidence>
<dbReference type="PANTHER" id="PTHR12700">
    <property type="entry name" value="ATP SYNTHASE SUBUNIT D, MITOCHONDRIAL"/>
    <property type="match status" value="1"/>
</dbReference>
<keyword evidence="4" id="KW-0813">Transport</keyword>
<dbReference type="Pfam" id="PF05873">
    <property type="entry name" value="Mt_ATP-synt_D"/>
    <property type="match status" value="1"/>
</dbReference>
<dbReference type="InterPro" id="IPR008689">
    <property type="entry name" value="ATP_synth_F0_dsu_mt"/>
</dbReference>
<keyword evidence="10" id="KW-0472">Membrane</keyword>
<comment type="subcellular location">
    <subcellularLocation>
        <location evidence="1">Mitochondrion inner membrane</location>
    </subcellularLocation>
</comment>
<keyword evidence="5" id="KW-0138">CF(0)</keyword>
<dbReference type="GO" id="GO:0015078">
    <property type="term" value="F:proton transmembrane transporter activity"/>
    <property type="evidence" value="ECO:0007669"/>
    <property type="project" value="InterPro"/>
</dbReference>
<dbReference type="GO" id="GO:0005743">
    <property type="term" value="C:mitochondrial inner membrane"/>
    <property type="evidence" value="ECO:0007669"/>
    <property type="project" value="UniProtKB-SubCell"/>
</dbReference>
<evidence type="ECO:0000256" key="8">
    <source>
        <dbReference type="ARBA" id="ARBA00023065"/>
    </source>
</evidence>
<dbReference type="OrthoDB" id="35799at2759"/>